<evidence type="ECO:0000313" key="2">
    <source>
        <dbReference type="EMBL" id="VFU33826.1"/>
    </source>
</evidence>
<proteinExistence type="predicted"/>
<sequence>MKLKQSSNRVRIIVNREAESLCLQPPRFSLHHPHLPPPTPQMKSPPRATSARLNDHPSRGSMKEALEGELELGSPENRRCSSTREGG</sequence>
<evidence type="ECO:0000256" key="1">
    <source>
        <dbReference type="SAM" id="MobiDB-lite"/>
    </source>
</evidence>
<gene>
    <name evidence="2" type="ORF">SVIM_LOCUS158350</name>
</gene>
<feature type="region of interest" description="Disordered" evidence="1">
    <location>
        <begin position="25"/>
        <end position="87"/>
    </location>
</feature>
<accession>A0A6N2L0Y2</accession>
<protein>
    <submittedName>
        <fullName evidence="2">Uncharacterized protein</fullName>
    </submittedName>
</protein>
<feature type="compositionally biased region" description="Basic and acidic residues" evidence="1">
    <location>
        <begin position="53"/>
        <end position="66"/>
    </location>
</feature>
<dbReference type="AlphaFoldDB" id="A0A6N2L0Y2"/>
<name>A0A6N2L0Y2_SALVM</name>
<organism evidence="2">
    <name type="scientific">Salix viminalis</name>
    <name type="common">Common osier</name>
    <name type="synonym">Basket willow</name>
    <dbReference type="NCBI Taxonomy" id="40686"/>
    <lineage>
        <taxon>Eukaryota</taxon>
        <taxon>Viridiplantae</taxon>
        <taxon>Streptophyta</taxon>
        <taxon>Embryophyta</taxon>
        <taxon>Tracheophyta</taxon>
        <taxon>Spermatophyta</taxon>
        <taxon>Magnoliopsida</taxon>
        <taxon>eudicotyledons</taxon>
        <taxon>Gunneridae</taxon>
        <taxon>Pentapetalae</taxon>
        <taxon>rosids</taxon>
        <taxon>fabids</taxon>
        <taxon>Malpighiales</taxon>
        <taxon>Salicaceae</taxon>
        <taxon>Saliceae</taxon>
        <taxon>Salix</taxon>
    </lineage>
</organism>
<dbReference type="EMBL" id="CAADRP010000957">
    <property type="protein sequence ID" value="VFU33826.1"/>
    <property type="molecule type" value="Genomic_DNA"/>
</dbReference>
<reference evidence="2" key="1">
    <citation type="submission" date="2019-03" db="EMBL/GenBank/DDBJ databases">
        <authorList>
            <person name="Mank J."/>
            <person name="Almeida P."/>
        </authorList>
    </citation>
    <scope>NUCLEOTIDE SEQUENCE</scope>
    <source>
        <strain evidence="2">78183</strain>
    </source>
</reference>